<keyword evidence="9" id="KW-1015">Disulfide bond</keyword>
<evidence type="ECO:0000256" key="8">
    <source>
        <dbReference type="ARBA" id="ARBA00023136"/>
    </source>
</evidence>
<reference evidence="15" key="3">
    <citation type="submission" date="2025-09" db="UniProtKB">
        <authorList>
            <consortium name="Ensembl"/>
        </authorList>
    </citation>
    <scope>IDENTIFICATION</scope>
</reference>
<name>A0A673VUG1_SURSU</name>
<protein>
    <submittedName>
        <fullName evidence="15">Intercellular adhesion molecule 2</fullName>
    </submittedName>
</protein>
<keyword evidence="6" id="KW-0130">Cell adhesion</keyword>
<dbReference type="Proteomes" id="UP000472268">
    <property type="component" value="Chromosome 17"/>
</dbReference>
<dbReference type="AlphaFoldDB" id="A0A673VUG1"/>
<dbReference type="InterPro" id="IPR013768">
    <property type="entry name" value="ICAM_N"/>
</dbReference>
<evidence type="ECO:0000256" key="7">
    <source>
        <dbReference type="ARBA" id="ARBA00022989"/>
    </source>
</evidence>
<feature type="domain" description="Intercellular adhesion molecule N-terminal" evidence="14">
    <location>
        <begin position="28"/>
        <end position="117"/>
    </location>
</feature>
<reference evidence="15 16" key="1">
    <citation type="submission" date="2019-05" db="EMBL/GenBank/DDBJ databases">
        <title>A Chromosome-scale Meerkat (S. suricatta) Genome Assembly.</title>
        <authorList>
            <person name="Dudchenko O."/>
            <person name="Lieberman Aiden E."/>
            <person name="Tung J."/>
            <person name="Barreiro L.B."/>
            <person name="Clutton-Brock T.H."/>
        </authorList>
    </citation>
    <scope>NUCLEOTIDE SEQUENCE [LARGE SCALE GENOMIC DNA]</scope>
</reference>
<dbReference type="Gene3D" id="2.60.40.10">
    <property type="entry name" value="Immunoglobulins"/>
    <property type="match status" value="2"/>
</dbReference>
<evidence type="ECO:0000256" key="4">
    <source>
        <dbReference type="ARBA" id="ARBA00022729"/>
    </source>
</evidence>
<dbReference type="GO" id="GO:0005178">
    <property type="term" value="F:integrin binding"/>
    <property type="evidence" value="ECO:0007669"/>
    <property type="project" value="InterPro"/>
</dbReference>
<evidence type="ECO:0000259" key="14">
    <source>
        <dbReference type="Pfam" id="PF03921"/>
    </source>
</evidence>
<keyword evidence="3 12" id="KW-0812">Transmembrane</keyword>
<evidence type="ECO:0000256" key="9">
    <source>
        <dbReference type="ARBA" id="ARBA00023157"/>
    </source>
</evidence>
<dbReference type="SUPFAM" id="SSF48726">
    <property type="entry name" value="Immunoglobulin"/>
    <property type="match status" value="2"/>
</dbReference>
<feature type="transmembrane region" description="Helical" evidence="12">
    <location>
        <begin position="228"/>
        <end position="252"/>
    </location>
</feature>
<evidence type="ECO:0000313" key="16">
    <source>
        <dbReference type="Proteomes" id="UP000472268"/>
    </source>
</evidence>
<dbReference type="PANTHER" id="PTHR13771:SF3">
    <property type="entry name" value="INTERCELLULAR ADHESION MOLECULE 2"/>
    <property type="match status" value="1"/>
</dbReference>
<keyword evidence="16" id="KW-1185">Reference proteome</keyword>
<comment type="similarity">
    <text evidence="2">Belongs to the immunoglobulin superfamily. ICAM family.</text>
</comment>
<dbReference type="InterPro" id="IPR047012">
    <property type="entry name" value="ICAM_VCAM"/>
</dbReference>
<keyword evidence="11" id="KW-0393">Immunoglobulin domain</keyword>
<dbReference type="InterPro" id="IPR013783">
    <property type="entry name" value="Ig-like_fold"/>
</dbReference>
<sequence>MPHKMSPFGAWGLPAALLTLCLYPGPAEMFEVHIHPEKLVLEPGGFAMINCSTSCAQPDNSGLETTLTKTLVGQGTQWKQYLVSNASQDTVVYCYFTCSGQQKLKDLNISMLYPPKQVLLKLKPTWVAVGGSFTIECWVPTVTVPLGSLTLTLFRGKEAMYNKTFNMMTLGPQEATVTHSAKAHKEDGRHNFSCQADLDLRSHGQNIIHSVSEPQMLVVYDLTPDNQMVVIITVVSVLLFLFVLSILLCFVFGQHWRQRRMGVYGVQGA</sequence>
<dbReference type="InterPro" id="IPR036179">
    <property type="entry name" value="Ig-like_dom_sf"/>
</dbReference>
<organism evidence="15 16">
    <name type="scientific">Suricata suricatta</name>
    <name type="common">Meerkat</name>
    <dbReference type="NCBI Taxonomy" id="37032"/>
    <lineage>
        <taxon>Eukaryota</taxon>
        <taxon>Metazoa</taxon>
        <taxon>Chordata</taxon>
        <taxon>Craniata</taxon>
        <taxon>Vertebrata</taxon>
        <taxon>Euteleostomi</taxon>
        <taxon>Mammalia</taxon>
        <taxon>Eutheria</taxon>
        <taxon>Laurasiatheria</taxon>
        <taxon>Carnivora</taxon>
        <taxon>Feliformia</taxon>
        <taxon>Herpestidae</taxon>
        <taxon>Suricata</taxon>
    </lineage>
</organism>
<dbReference type="Ensembl" id="ENSSSUT00005042248.1">
    <property type="protein sequence ID" value="ENSSSUP00005037116.1"/>
    <property type="gene ID" value="ENSSSUG00005023700.1"/>
</dbReference>
<reference evidence="15" key="2">
    <citation type="submission" date="2025-08" db="UniProtKB">
        <authorList>
            <consortium name="Ensembl"/>
        </authorList>
    </citation>
    <scope>IDENTIFICATION</scope>
</reference>
<accession>A0A673VUG1</accession>
<feature type="signal peptide" evidence="13">
    <location>
        <begin position="1"/>
        <end position="29"/>
    </location>
</feature>
<dbReference type="InterPro" id="IPR003987">
    <property type="entry name" value="ICAM_VCAM_N"/>
</dbReference>
<proteinExistence type="inferred from homology"/>
<dbReference type="PRINTS" id="PR01472">
    <property type="entry name" value="ICAMVCAM1"/>
</dbReference>
<keyword evidence="8 12" id="KW-0472">Membrane</keyword>
<evidence type="ECO:0000256" key="13">
    <source>
        <dbReference type="SAM" id="SignalP"/>
    </source>
</evidence>
<gene>
    <name evidence="15" type="primary">ICAM2</name>
</gene>
<dbReference type="GO" id="GO:0005886">
    <property type="term" value="C:plasma membrane"/>
    <property type="evidence" value="ECO:0007669"/>
    <property type="project" value="TreeGrafter"/>
</dbReference>
<evidence type="ECO:0000256" key="3">
    <source>
        <dbReference type="ARBA" id="ARBA00022692"/>
    </source>
</evidence>
<keyword evidence="4 13" id="KW-0732">Signal</keyword>
<evidence type="ECO:0000256" key="6">
    <source>
        <dbReference type="ARBA" id="ARBA00022889"/>
    </source>
</evidence>
<evidence type="ECO:0000256" key="11">
    <source>
        <dbReference type="ARBA" id="ARBA00023319"/>
    </source>
</evidence>
<dbReference type="FunFam" id="2.60.40.10:FF:000338">
    <property type="entry name" value="intercellular adhesion molecule 5"/>
    <property type="match status" value="1"/>
</dbReference>
<evidence type="ECO:0000256" key="5">
    <source>
        <dbReference type="ARBA" id="ARBA00022737"/>
    </source>
</evidence>
<evidence type="ECO:0000256" key="12">
    <source>
        <dbReference type="SAM" id="Phobius"/>
    </source>
</evidence>
<feature type="chain" id="PRO_5025327713" evidence="13">
    <location>
        <begin position="30"/>
        <end position="269"/>
    </location>
</feature>
<comment type="subcellular location">
    <subcellularLocation>
        <location evidence="1">Membrane</location>
        <topology evidence="1">Single-pass type I membrane protein</topology>
    </subcellularLocation>
</comment>
<evidence type="ECO:0000256" key="1">
    <source>
        <dbReference type="ARBA" id="ARBA00004479"/>
    </source>
</evidence>
<keyword evidence="5" id="KW-0677">Repeat</keyword>
<dbReference type="FunFam" id="2.60.40.10:FF:000194">
    <property type="entry name" value="Intercellular adhesion molecule 1"/>
    <property type="match status" value="1"/>
</dbReference>
<dbReference type="GO" id="GO:0098609">
    <property type="term" value="P:cell-cell adhesion"/>
    <property type="evidence" value="ECO:0007669"/>
    <property type="project" value="InterPro"/>
</dbReference>
<dbReference type="PANTHER" id="PTHR13771">
    <property type="entry name" value="INTERCELLULAR ADHESION MOLECULE"/>
    <property type="match status" value="1"/>
</dbReference>
<dbReference type="Pfam" id="PF03921">
    <property type="entry name" value="ICAM_N"/>
    <property type="match status" value="1"/>
</dbReference>
<keyword evidence="7 12" id="KW-1133">Transmembrane helix</keyword>
<evidence type="ECO:0000313" key="15">
    <source>
        <dbReference type="Ensembl" id="ENSSSUP00005037116.1"/>
    </source>
</evidence>
<keyword evidence="10" id="KW-0325">Glycoprotein</keyword>
<evidence type="ECO:0000256" key="10">
    <source>
        <dbReference type="ARBA" id="ARBA00023180"/>
    </source>
</evidence>
<evidence type="ECO:0000256" key="2">
    <source>
        <dbReference type="ARBA" id="ARBA00005925"/>
    </source>
</evidence>